<keyword evidence="2" id="KW-1185">Reference proteome</keyword>
<evidence type="ECO:0000313" key="2">
    <source>
        <dbReference type="Proteomes" id="UP000267096"/>
    </source>
</evidence>
<dbReference type="Proteomes" id="UP000267096">
    <property type="component" value="Unassembled WGS sequence"/>
</dbReference>
<dbReference type="WBParaSite" id="ASIM_0000390801-mRNA-1">
    <property type="protein sequence ID" value="ASIM_0000390801-mRNA-1"/>
    <property type="gene ID" value="ASIM_0000390801"/>
</dbReference>
<dbReference type="EMBL" id="UYRR01006008">
    <property type="protein sequence ID" value="VDK22228.1"/>
    <property type="molecule type" value="Genomic_DNA"/>
</dbReference>
<dbReference type="AlphaFoldDB" id="A0A0M3J8K3"/>
<organism evidence="3">
    <name type="scientific">Anisakis simplex</name>
    <name type="common">Herring worm</name>
    <dbReference type="NCBI Taxonomy" id="6269"/>
    <lineage>
        <taxon>Eukaryota</taxon>
        <taxon>Metazoa</taxon>
        <taxon>Ecdysozoa</taxon>
        <taxon>Nematoda</taxon>
        <taxon>Chromadorea</taxon>
        <taxon>Rhabditida</taxon>
        <taxon>Spirurina</taxon>
        <taxon>Ascaridomorpha</taxon>
        <taxon>Ascaridoidea</taxon>
        <taxon>Anisakidae</taxon>
        <taxon>Anisakis</taxon>
        <taxon>Anisakis simplex complex</taxon>
    </lineage>
</organism>
<sequence length="103" mass="11676">MSSLSSISDDPIEQFFKTEAGALCIRSGIVLLCTGSLDGLLRIQTNRDEARNDQSNMELKPMASSSRSGHYSIFSPPIPIVKKNLWFLYNFRGRECRELCYPR</sequence>
<reference evidence="1 2" key="2">
    <citation type="submission" date="2018-11" db="EMBL/GenBank/DDBJ databases">
        <authorList>
            <consortium name="Pathogen Informatics"/>
        </authorList>
    </citation>
    <scope>NUCLEOTIDE SEQUENCE [LARGE SCALE GENOMIC DNA]</scope>
</reference>
<evidence type="ECO:0000313" key="1">
    <source>
        <dbReference type="EMBL" id="VDK22228.1"/>
    </source>
</evidence>
<accession>A0A0M3J8K3</accession>
<protein>
    <submittedName>
        <fullName evidence="1 3">Uncharacterized protein</fullName>
    </submittedName>
</protein>
<gene>
    <name evidence="1" type="ORF">ASIM_LOCUS3736</name>
</gene>
<proteinExistence type="predicted"/>
<name>A0A0M3J8K3_ANISI</name>
<evidence type="ECO:0000313" key="3">
    <source>
        <dbReference type="WBParaSite" id="ASIM_0000390801-mRNA-1"/>
    </source>
</evidence>
<reference evidence="3" key="1">
    <citation type="submission" date="2017-02" db="UniProtKB">
        <authorList>
            <consortium name="WormBaseParasite"/>
        </authorList>
    </citation>
    <scope>IDENTIFICATION</scope>
</reference>